<dbReference type="InterPro" id="IPR011013">
    <property type="entry name" value="Gal_mutarotase_sf_dom"/>
</dbReference>
<evidence type="ECO:0000259" key="2">
    <source>
        <dbReference type="Pfam" id="PF01055"/>
    </source>
</evidence>
<dbReference type="InterPro" id="IPR048395">
    <property type="entry name" value="Glyco_hydro_31_C"/>
</dbReference>
<dbReference type="InterPro" id="IPR000322">
    <property type="entry name" value="Glyco_hydro_31_TIM"/>
</dbReference>
<evidence type="ECO:0000256" key="1">
    <source>
        <dbReference type="ARBA" id="ARBA00007806"/>
    </source>
</evidence>
<dbReference type="PANTHER" id="PTHR43863">
    <property type="entry name" value="HYDROLASE, PUTATIVE (AFU_ORTHOLOGUE AFUA_1G03140)-RELATED"/>
    <property type="match status" value="1"/>
</dbReference>
<dbReference type="Pfam" id="PF21365">
    <property type="entry name" value="Glyco_hydro_31_3rd"/>
    <property type="match status" value="1"/>
</dbReference>
<dbReference type="Gene3D" id="2.60.40.1760">
    <property type="entry name" value="glycosyl hydrolase (family 31)"/>
    <property type="match status" value="1"/>
</dbReference>
<keyword evidence="6" id="KW-0326">Glycosidase</keyword>
<dbReference type="SUPFAM" id="SSF51445">
    <property type="entry name" value="(Trans)glycosidases"/>
    <property type="match status" value="1"/>
</dbReference>
<dbReference type="EMBL" id="SJPJ01000001">
    <property type="protein sequence ID" value="TWT84251.1"/>
    <property type="molecule type" value="Genomic_DNA"/>
</dbReference>
<dbReference type="SUPFAM" id="SSF74650">
    <property type="entry name" value="Galactose mutarotase-like"/>
    <property type="match status" value="1"/>
</dbReference>
<dbReference type="RefSeq" id="WP_146401885.1">
    <property type="nucleotide sequence ID" value="NZ_SJPJ01000001.1"/>
</dbReference>
<dbReference type="GO" id="GO:0061634">
    <property type="term" value="F:alpha-D-xyloside xylohydrolase"/>
    <property type="evidence" value="ECO:0007669"/>
    <property type="project" value="UniProtKB-EC"/>
</dbReference>
<feature type="domain" description="Glycosyl hydrolase family 31 C-terminal" evidence="5">
    <location>
        <begin position="544"/>
        <end position="648"/>
    </location>
</feature>
<dbReference type="EC" id="3.2.1.177" evidence="6"/>
<name>A0A5C5ZBL1_9BACT</name>
<evidence type="ECO:0000313" key="7">
    <source>
        <dbReference type="Proteomes" id="UP000315010"/>
    </source>
</evidence>
<accession>A0A5C5ZBL1</accession>
<dbReference type="GO" id="GO:0005975">
    <property type="term" value="P:carbohydrate metabolic process"/>
    <property type="evidence" value="ECO:0007669"/>
    <property type="project" value="InterPro"/>
</dbReference>
<evidence type="ECO:0000259" key="5">
    <source>
        <dbReference type="Pfam" id="PF21365"/>
    </source>
</evidence>
<dbReference type="Proteomes" id="UP000315010">
    <property type="component" value="Unassembled WGS sequence"/>
</dbReference>
<feature type="domain" description="Glycoside hydrolase family 31 TIM barrel" evidence="2">
    <location>
        <begin position="349"/>
        <end position="535"/>
    </location>
</feature>
<proteinExistence type="inferred from homology"/>
<gene>
    <name evidence="6" type="primary">yicI</name>
    <name evidence="6" type="ORF">CA13_57270</name>
</gene>
<evidence type="ECO:0000259" key="4">
    <source>
        <dbReference type="Pfam" id="PF17137"/>
    </source>
</evidence>
<dbReference type="Pfam" id="PF01055">
    <property type="entry name" value="Glyco_hydro_31_2nd"/>
    <property type="match status" value="2"/>
</dbReference>
<dbReference type="GO" id="GO:0030246">
    <property type="term" value="F:carbohydrate binding"/>
    <property type="evidence" value="ECO:0007669"/>
    <property type="project" value="InterPro"/>
</dbReference>
<dbReference type="AlphaFoldDB" id="A0A5C5ZBL1"/>
<evidence type="ECO:0000313" key="6">
    <source>
        <dbReference type="EMBL" id="TWT84251.1"/>
    </source>
</evidence>
<evidence type="ECO:0000259" key="3">
    <source>
        <dbReference type="Pfam" id="PF13802"/>
    </source>
</evidence>
<keyword evidence="7" id="KW-1185">Reference proteome</keyword>
<dbReference type="OrthoDB" id="176168at2"/>
<dbReference type="InterPro" id="IPR017853">
    <property type="entry name" value="GH"/>
</dbReference>
<dbReference type="InterPro" id="IPR013780">
    <property type="entry name" value="Glyco_hydro_b"/>
</dbReference>
<dbReference type="InterPro" id="IPR051816">
    <property type="entry name" value="Glycosyl_Hydrolase_31"/>
</dbReference>
<comment type="similarity">
    <text evidence="1">Belongs to the glycosyl hydrolase 31 family.</text>
</comment>
<dbReference type="CDD" id="cd14752">
    <property type="entry name" value="GH31_N"/>
    <property type="match status" value="1"/>
</dbReference>
<sequence>MRIFSLIVWLFGSIFVPAFSAAIGAEPTSSPRQMAVLGNVVSVTADDASVTLACDDGAVARLTLVDAGVLRLQVAPDGAFAESMMVRLGYVKSDLPQVDFDVKDQDDRVTISTDALTLSVAKTPFSLSVLDKDGNRVVKGDSKESVSFGDANQLKFDMPADEHFFGFGFMRSTLDARGKKLTWKRGYRWMEATVPFYLSTRGYGFYSNNTWAHEFDFTNVSEDVGSYQVNSVGGQIDCYFIYGPSFREILKRYVDLTGHSWLVPKWALGAEYRARYLENQANLLEIARTYREKEIPCDIMALEPGWEAVPYKMNWHWSPERFPDSDAMIEELKEMGFQLDLWESGVAPTSNLTDPAVRDAWYDQRRKVIDQGVRMFKQDDPYPRGIKSTELLEAVFSKEGIADERYAAGELVNISNTLYTDTLFSKFREQTGERAVVMFHAYNASVASHRWPFQWAGDFQAGNGMLNASLSGHAMVSFDIRNPYPAGWHQGFFTPFAVVDSWAYCREPWLYSDTMEQSHRKYACLRSRLLPYFYSTLWQARVSGVPMMRPMVLDYYADANVHQMKSQYMFGDWILVALSDAEDAPPDEKVDYWTGEDKGRSGKVYLPKGKWIDYWTGRELNLAKSAWVSGSWPKYMGGMLWVKSGAIIPMGCVKNYVGESEDELVTLDIYPEGMTEFRLYEDDGISYDYEKGVHAITDISCKQADDSVGIEISASHGTYEGMPTRRSYLLKIHSFVQPKEVMVDGVELPWANVPSDLVRDANAYGWSYDKTAKKVIVKVDKGWSYASVSETNNPLATIPPTARHEKIVWIDGANIPNKARSIVLTMPTKTVLELSSSLATLPADNSTSCEVVVTSVDGSDFDGVCVAEVEGPASFLNGKTSTTLRFVDGKASLQVIAGATPGLSRIKVSGSTIEDAFIAIPVHGEARKISLDPPNSPWLAGGGHAIEVVAELFDDEGRQITTLESPVVFRVTRSGESQAEEHAVAIMDGQGKLSVVSSLDPERCEIVASLGGLESEPIRIDSVAGELDVRVNPPFVVQLPSGGDWKPKQVSVFVSVRAEGELVSTAEPIVTLTIRDAEGTVLNTLEKQAVDGEVEFKDVRYETRPAKYLFEVSSPGFAPVEMRVFPENWSAEK</sequence>
<dbReference type="SUPFAM" id="SSF51011">
    <property type="entry name" value="Glycosyl hydrolase domain"/>
    <property type="match status" value="1"/>
</dbReference>
<keyword evidence="6" id="KW-0378">Hydrolase</keyword>
<comment type="caution">
    <text evidence="6">The sequence shown here is derived from an EMBL/GenBank/DDBJ whole genome shotgun (WGS) entry which is preliminary data.</text>
</comment>
<dbReference type="InterPro" id="IPR033403">
    <property type="entry name" value="DUF5110"/>
</dbReference>
<protein>
    <submittedName>
        <fullName evidence="6">Alpha-xylosidase</fullName>
        <ecNumber evidence="6">3.2.1.177</ecNumber>
    </submittedName>
</protein>
<feature type="domain" description="Glycoside hydrolase family 31 TIM barrel" evidence="2">
    <location>
        <begin position="262"/>
        <end position="341"/>
    </location>
</feature>
<dbReference type="Gene3D" id="3.20.20.80">
    <property type="entry name" value="Glycosidases"/>
    <property type="match status" value="1"/>
</dbReference>
<dbReference type="Pfam" id="PF13802">
    <property type="entry name" value="Gal_mutarotas_2"/>
    <property type="match status" value="1"/>
</dbReference>
<dbReference type="Gene3D" id="2.60.40.1180">
    <property type="entry name" value="Golgi alpha-mannosidase II"/>
    <property type="match status" value="2"/>
</dbReference>
<reference evidence="6 7" key="1">
    <citation type="submission" date="2019-02" db="EMBL/GenBank/DDBJ databases">
        <title>Deep-cultivation of Planctomycetes and their phenomic and genomic characterization uncovers novel biology.</title>
        <authorList>
            <person name="Wiegand S."/>
            <person name="Jogler M."/>
            <person name="Boedeker C."/>
            <person name="Pinto D."/>
            <person name="Vollmers J."/>
            <person name="Rivas-Marin E."/>
            <person name="Kohn T."/>
            <person name="Peeters S.H."/>
            <person name="Heuer A."/>
            <person name="Rast P."/>
            <person name="Oberbeckmann S."/>
            <person name="Bunk B."/>
            <person name="Jeske O."/>
            <person name="Meyerdierks A."/>
            <person name="Storesund J.E."/>
            <person name="Kallscheuer N."/>
            <person name="Luecker S."/>
            <person name="Lage O.M."/>
            <person name="Pohl T."/>
            <person name="Merkel B.J."/>
            <person name="Hornburger P."/>
            <person name="Mueller R.-W."/>
            <person name="Bruemmer F."/>
            <person name="Labrenz M."/>
            <person name="Spormann A.M."/>
            <person name="Op Den Camp H."/>
            <person name="Overmann J."/>
            <person name="Amann R."/>
            <person name="Jetten M.S.M."/>
            <person name="Mascher T."/>
            <person name="Medema M.H."/>
            <person name="Devos D.P."/>
            <person name="Kaster A.-K."/>
            <person name="Ovreas L."/>
            <person name="Rohde M."/>
            <person name="Galperin M.Y."/>
            <person name="Jogler C."/>
        </authorList>
    </citation>
    <scope>NUCLEOTIDE SEQUENCE [LARGE SCALE GENOMIC DNA]</scope>
    <source>
        <strain evidence="6 7">CA13</strain>
    </source>
</reference>
<organism evidence="6 7">
    <name type="scientific">Novipirellula herctigrandis</name>
    <dbReference type="NCBI Taxonomy" id="2527986"/>
    <lineage>
        <taxon>Bacteria</taxon>
        <taxon>Pseudomonadati</taxon>
        <taxon>Planctomycetota</taxon>
        <taxon>Planctomycetia</taxon>
        <taxon>Pirellulales</taxon>
        <taxon>Pirellulaceae</taxon>
        <taxon>Novipirellula</taxon>
    </lineage>
</organism>
<feature type="domain" description="Glycoside hydrolase family 31 N-terminal" evidence="3">
    <location>
        <begin position="61"/>
        <end position="216"/>
    </location>
</feature>
<dbReference type="InterPro" id="IPR025887">
    <property type="entry name" value="Glyco_hydro_31_N_dom"/>
</dbReference>
<dbReference type="Pfam" id="PF17137">
    <property type="entry name" value="DUF5110"/>
    <property type="match status" value="1"/>
</dbReference>
<dbReference type="PANTHER" id="PTHR43863:SF2">
    <property type="entry name" value="MALTASE-GLUCOAMYLASE"/>
    <property type="match status" value="1"/>
</dbReference>
<feature type="domain" description="DUF5110" evidence="4">
    <location>
        <begin position="665"/>
        <end position="734"/>
    </location>
</feature>